<evidence type="ECO:0000259" key="2">
    <source>
        <dbReference type="SMART" id="SM00852"/>
    </source>
</evidence>
<dbReference type="HAMAP" id="MF_00226_B">
    <property type="entry name" value="CinA_B"/>
    <property type="match status" value="1"/>
</dbReference>
<dbReference type="PANTHER" id="PTHR13939:SF0">
    <property type="entry name" value="NMN AMIDOHYDROLASE-LIKE PROTEIN YFAY"/>
    <property type="match status" value="1"/>
</dbReference>
<comment type="similarity">
    <text evidence="1">Belongs to the CinA family.</text>
</comment>
<accession>A0AAT9LC59</accession>
<evidence type="ECO:0000313" key="3">
    <source>
        <dbReference type="EMBL" id="QUL98664.1"/>
    </source>
</evidence>
<evidence type="ECO:0000256" key="1">
    <source>
        <dbReference type="HAMAP-Rule" id="MF_00226"/>
    </source>
</evidence>
<dbReference type="Pfam" id="PF18146">
    <property type="entry name" value="CinA_KH"/>
    <property type="match status" value="1"/>
</dbReference>
<dbReference type="Gene3D" id="3.90.950.20">
    <property type="entry name" value="CinA-like"/>
    <property type="match status" value="1"/>
</dbReference>
<feature type="domain" description="MoaB/Mog" evidence="2">
    <location>
        <begin position="4"/>
        <end position="170"/>
    </location>
</feature>
<reference evidence="3" key="2">
    <citation type="journal article" date="2023" name="Biology">
        <title>Prokaryotic Life Associated with Coal-Fire Gas Vents Revealed by Metagenomics.</title>
        <authorList>
            <person name="Kadnikov V.V."/>
            <person name="Mardanov A.V."/>
            <person name="Beletsky A.V."/>
            <person name="Karnachuk O.V."/>
            <person name="Ravin N.V."/>
        </authorList>
    </citation>
    <scope>NUCLEOTIDE SEQUENCE</scope>
    <source>
        <strain evidence="3">Bu02</strain>
    </source>
</reference>
<dbReference type="Gene3D" id="3.40.980.10">
    <property type="entry name" value="MoaB/Mog-like domain"/>
    <property type="match status" value="1"/>
</dbReference>
<dbReference type="InterPro" id="IPR036653">
    <property type="entry name" value="CinA-like_C"/>
</dbReference>
<dbReference type="NCBIfam" id="TIGR00200">
    <property type="entry name" value="cinA_nterm"/>
    <property type="match status" value="1"/>
</dbReference>
<dbReference type="InterPro" id="IPR008135">
    <property type="entry name" value="Competence-induced_CinA"/>
</dbReference>
<reference evidence="3" key="1">
    <citation type="submission" date="2020-10" db="EMBL/GenBank/DDBJ databases">
        <authorList>
            <person name="Kadnikov V."/>
            <person name="Beletsky A.V."/>
            <person name="Mardanov A.V."/>
            <person name="Karnachuk O.V."/>
            <person name="Ravin N.V."/>
        </authorList>
    </citation>
    <scope>NUCLEOTIDE SEQUENCE</scope>
    <source>
        <strain evidence="3">Bu02</strain>
    </source>
</reference>
<dbReference type="EMBL" id="CP062796">
    <property type="protein sequence ID" value="QUL98664.1"/>
    <property type="molecule type" value="Genomic_DNA"/>
</dbReference>
<dbReference type="Pfam" id="PF00994">
    <property type="entry name" value="MoCF_biosynth"/>
    <property type="match status" value="1"/>
</dbReference>
<dbReference type="SUPFAM" id="SSF142433">
    <property type="entry name" value="CinA-like"/>
    <property type="match status" value="1"/>
</dbReference>
<dbReference type="PANTHER" id="PTHR13939">
    <property type="entry name" value="NICOTINAMIDE-NUCLEOTIDE AMIDOHYDROLASE PNCC"/>
    <property type="match status" value="1"/>
</dbReference>
<dbReference type="InterPro" id="IPR050101">
    <property type="entry name" value="CinA"/>
</dbReference>
<proteinExistence type="inferred from homology"/>
<dbReference type="NCBIfam" id="NF001813">
    <property type="entry name" value="PRK00549.1"/>
    <property type="match status" value="1"/>
</dbReference>
<dbReference type="SUPFAM" id="SSF53218">
    <property type="entry name" value="Molybdenum cofactor biosynthesis proteins"/>
    <property type="match status" value="1"/>
</dbReference>
<dbReference type="Pfam" id="PF02464">
    <property type="entry name" value="CinA"/>
    <property type="match status" value="1"/>
</dbReference>
<dbReference type="PIRSF" id="PIRSF006728">
    <property type="entry name" value="CinA"/>
    <property type="match status" value="1"/>
</dbReference>
<protein>
    <recommendedName>
        <fullName evidence="1">Putative competence-damage inducible protein</fullName>
    </recommendedName>
</protein>
<dbReference type="InterPro" id="IPR041424">
    <property type="entry name" value="CinA_KH"/>
</dbReference>
<gene>
    <name evidence="1" type="primary">cinA</name>
    <name evidence="3" type="ORF">IMF26_00795</name>
</gene>
<dbReference type="NCBIfam" id="TIGR00199">
    <property type="entry name" value="PncC_domain"/>
    <property type="match status" value="1"/>
</dbReference>
<organism evidence="3">
    <name type="scientific">Candidatus Fermentithermobacillus carboniphilus</name>
    <dbReference type="NCBI Taxonomy" id="3085328"/>
    <lineage>
        <taxon>Bacteria</taxon>
        <taxon>Bacillati</taxon>
        <taxon>Bacillota</taxon>
        <taxon>Candidatus Fermentithermobacillia</taxon>
        <taxon>Candidatus Fermentithermobacillales</taxon>
        <taxon>Candidatus Fermentithermobacillaceae</taxon>
        <taxon>Candidatus Fermentithermobacillus</taxon>
    </lineage>
</organism>
<dbReference type="Gene3D" id="3.30.70.2860">
    <property type="match status" value="1"/>
</dbReference>
<dbReference type="KEGG" id="fcz:IMF26_00795"/>
<dbReference type="CDD" id="cd00885">
    <property type="entry name" value="cinA"/>
    <property type="match status" value="1"/>
</dbReference>
<dbReference type="NCBIfam" id="TIGR00177">
    <property type="entry name" value="molyb_syn"/>
    <property type="match status" value="1"/>
</dbReference>
<dbReference type="InterPro" id="IPR001453">
    <property type="entry name" value="MoaB/Mog_dom"/>
</dbReference>
<dbReference type="AlphaFoldDB" id="A0AAT9LC59"/>
<dbReference type="InterPro" id="IPR008136">
    <property type="entry name" value="CinA_C"/>
</dbReference>
<sequence>MHAEILSVGTELLLGEITDTNAQYISARLKDIGVDVFRRVTVGDNPARLEAAFREAIGRADIIIATGGLGPTEDDLTAQCLAASLGRKLVFNEAAWALIEERLRKRGRAGSEADKKQAYIIEGGLFFPNREGTAPGQAVLFDGKLAAILPGPPREMRPMFDTQVLPLICKTYEGLQPILSVNLKLVGIPEAKVNEVLKDLMESANPSCAPYVGVGEVRIRIAAKGSSTREAQLMLSKVEEEVRRRLGGYIYGQDEETLEEAVAVLLRKRGMTLAVAESVTGGLVCHRLTGVPGISRHLIAGMVAYSPKIKVSCLGVPSEAALRDQAVNEEVARSMAEGIRRLAGADIGLATTGFAGPEGGTEREPVGTVYVGLSDKRGYLVDRQVYPGSRSSVKEFGAQRALYILWKHLKEWEK</sequence>
<name>A0AAT9LC59_9FIRM</name>
<dbReference type="InterPro" id="IPR036425">
    <property type="entry name" value="MoaB/Mog-like_dom_sf"/>
</dbReference>
<dbReference type="SMART" id="SM00852">
    <property type="entry name" value="MoCF_biosynth"/>
    <property type="match status" value="1"/>
</dbReference>